<feature type="compositionally biased region" description="Basic and acidic residues" evidence="4">
    <location>
        <begin position="94"/>
        <end position="147"/>
    </location>
</feature>
<evidence type="ECO:0000256" key="1">
    <source>
        <dbReference type="ARBA" id="ARBA00022884"/>
    </source>
</evidence>
<dbReference type="VEuPathDB" id="VectorBase:PHUM233550"/>
<dbReference type="GO" id="GO:0009897">
    <property type="term" value="C:external side of plasma membrane"/>
    <property type="evidence" value="ECO:0007669"/>
    <property type="project" value="InterPro"/>
</dbReference>
<feature type="compositionally biased region" description="Basic and acidic residues" evidence="4">
    <location>
        <begin position="381"/>
        <end position="391"/>
    </location>
</feature>
<feature type="compositionally biased region" description="Low complexity" evidence="4">
    <location>
        <begin position="77"/>
        <end position="93"/>
    </location>
</feature>
<dbReference type="SMART" id="SM00360">
    <property type="entry name" value="RRM"/>
    <property type="match status" value="1"/>
</dbReference>
<keyword evidence="8" id="KW-1185">Reference proteome</keyword>
<keyword evidence="1 2" id="KW-0694">RNA-binding</keyword>
<accession>E0VIU7</accession>
<dbReference type="Pfam" id="PF23267">
    <property type="entry name" value="ENOX1"/>
    <property type="match status" value="1"/>
</dbReference>
<dbReference type="GO" id="GO:0003723">
    <property type="term" value="F:RNA binding"/>
    <property type="evidence" value="ECO:0007669"/>
    <property type="project" value="UniProtKB-UniRule"/>
</dbReference>
<evidence type="ECO:0000313" key="6">
    <source>
        <dbReference type="EMBL" id="EEB13303.1"/>
    </source>
</evidence>
<reference evidence="6" key="1">
    <citation type="submission" date="2007-04" db="EMBL/GenBank/DDBJ databases">
        <title>Annotation of Pediculus humanus corporis strain USDA.</title>
        <authorList>
            <person name="Kirkness E."/>
            <person name="Hannick L."/>
            <person name="Hass B."/>
            <person name="Bruggner R."/>
            <person name="Lawson D."/>
            <person name="Bidwell S."/>
            <person name="Joardar V."/>
            <person name="Caler E."/>
            <person name="Walenz B."/>
            <person name="Inman J."/>
            <person name="Schobel S."/>
            <person name="Galinsky K."/>
            <person name="Amedeo P."/>
            <person name="Strausberg R."/>
        </authorList>
    </citation>
    <scope>NUCLEOTIDE SEQUENCE</scope>
    <source>
        <strain evidence="6">USDA</strain>
    </source>
</reference>
<feature type="domain" description="RRM" evidence="5">
    <location>
        <begin position="282"/>
        <end position="361"/>
    </location>
</feature>
<dbReference type="PANTHER" id="PTHR16001">
    <property type="entry name" value="ECTO-NOX DISULFIDE-THIOL EXCHANGER"/>
    <property type="match status" value="1"/>
</dbReference>
<evidence type="ECO:0000313" key="8">
    <source>
        <dbReference type="Proteomes" id="UP000009046"/>
    </source>
</evidence>
<feature type="region of interest" description="Disordered" evidence="4">
    <location>
        <begin position="62"/>
        <end position="178"/>
    </location>
</feature>
<name>E0VIU7_PEDHC</name>
<dbReference type="EMBL" id="DS235206">
    <property type="protein sequence ID" value="EEB13303.1"/>
    <property type="molecule type" value="Genomic_DNA"/>
</dbReference>
<dbReference type="EMBL" id="AAZO01002709">
    <property type="status" value="NOT_ANNOTATED_CDS"/>
    <property type="molecule type" value="Genomic_DNA"/>
</dbReference>
<dbReference type="OrthoDB" id="10039782at2759"/>
<dbReference type="PROSITE" id="PS50102">
    <property type="entry name" value="RRM"/>
    <property type="match status" value="1"/>
</dbReference>
<dbReference type="InterPro" id="IPR038876">
    <property type="entry name" value="ENOX"/>
</dbReference>
<evidence type="ECO:0000256" key="4">
    <source>
        <dbReference type="SAM" id="MobiDB-lite"/>
    </source>
</evidence>
<evidence type="ECO:0000259" key="5">
    <source>
        <dbReference type="PROSITE" id="PS50102"/>
    </source>
</evidence>
<feature type="coiled-coil region" evidence="3">
    <location>
        <begin position="447"/>
        <end position="474"/>
    </location>
</feature>
<dbReference type="KEGG" id="phu:Phum_PHUM233550"/>
<evidence type="ECO:0000313" key="7">
    <source>
        <dbReference type="EnsemblMetazoa" id="PHUM233550-PA"/>
    </source>
</evidence>
<gene>
    <name evidence="7" type="primary">8230093</name>
    <name evidence="6" type="ORF">Phum_PHUM233550</name>
</gene>
<dbReference type="HOGENOM" id="CLU_019282_0_0_1"/>
<dbReference type="GO" id="GO:0007624">
    <property type="term" value="P:ultradian rhythm"/>
    <property type="evidence" value="ECO:0007669"/>
    <property type="project" value="InterPro"/>
</dbReference>
<reference evidence="7" key="3">
    <citation type="submission" date="2020-05" db="UniProtKB">
        <authorList>
            <consortium name="EnsemblMetazoa"/>
        </authorList>
    </citation>
    <scope>IDENTIFICATION</scope>
    <source>
        <strain evidence="7">USDA</strain>
    </source>
</reference>
<dbReference type="SUPFAM" id="SSF54928">
    <property type="entry name" value="RNA-binding domain, RBD"/>
    <property type="match status" value="1"/>
</dbReference>
<feature type="region of interest" description="Disordered" evidence="4">
    <location>
        <begin position="381"/>
        <end position="401"/>
    </location>
</feature>
<evidence type="ECO:0000256" key="2">
    <source>
        <dbReference type="PROSITE-ProRule" id="PRU00176"/>
    </source>
</evidence>
<dbReference type="RefSeq" id="XP_002426041.1">
    <property type="nucleotide sequence ID" value="XM_002425996.1"/>
</dbReference>
<dbReference type="InterPro" id="IPR000504">
    <property type="entry name" value="RRM_dom"/>
</dbReference>
<dbReference type="CTD" id="8230093"/>
<keyword evidence="3" id="KW-0175">Coiled coil</keyword>
<dbReference type="eggNOG" id="ENOG502QQ8G">
    <property type="taxonomic scope" value="Eukaryota"/>
</dbReference>
<proteinExistence type="predicted"/>
<dbReference type="Proteomes" id="UP000009046">
    <property type="component" value="Unassembled WGS sequence"/>
</dbReference>
<evidence type="ECO:0000256" key="3">
    <source>
        <dbReference type="SAM" id="Coils"/>
    </source>
</evidence>
<reference evidence="6" key="2">
    <citation type="submission" date="2007-04" db="EMBL/GenBank/DDBJ databases">
        <title>The genome of the human body louse.</title>
        <authorList>
            <consortium name="The Human Body Louse Genome Consortium"/>
            <person name="Kirkness E."/>
            <person name="Walenz B."/>
            <person name="Hass B."/>
            <person name="Bruggner R."/>
            <person name="Strausberg R."/>
        </authorList>
    </citation>
    <scope>NUCLEOTIDE SEQUENCE</scope>
    <source>
        <strain evidence="6">USDA</strain>
    </source>
</reference>
<feature type="compositionally biased region" description="Low complexity" evidence="4">
    <location>
        <begin position="161"/>
        <end position="174"/>
    </location>
</feature>
<organism>
    <name type="scientific">Pediculus humanus subsp. corporis</name>
    <name type="common">Body louse</name>
    <dbReference type="NCBI Taxonomy" id="121224"/>
    <lineage>
        <taxon>Eukaryota</taxon>
        <taxon>Metazoa</taxon>
        <taxon>Ecdysozoa</taxon>
        <taxon>Arthropoda</taxon>
        <taxon>Hexapoda</taxon>
        <taxon>Insecta</taxon>
        <taxon>Pterygota</taxon>
        <taxon>Neoptera</taxon>
        <taxon>Paraneoptera</taxon>
        <taxon>Psocodea</taxon>
        <taxon>Troctomorpha</taxon>
        <taxon>Phthiraptera</taxon>
        <taxon>Anoplura</taxon>
        <taxon>Pediculidae</taxon>
        <taxon>Pediculus</taxon>
    </lineage>
</organism>
<feature type="coiled-coil region" evidence="3">
    <location>
        <begin position="557"/>
        <end position="623"/>
    </location>
</feature>
<dbReference type="Pfam" id="PF00076">
    <property type="entry name" value="RRM_1"/>
    <property type="match status" value="1"/>
</dbReference>
<dbReference type="OMA" id="FNVYRNH"/>
<dbReference type="InterPro" id="IPR056611">
    <property type="entry name" value="ENOX1/2_dom"/>
</dbReference>
<dbReference type="PANTHER" id="PTHR16001:SF4">
    <property type="entry name" value="ECTO-NOX DISULFIDE-THIOL EXCHANGER 1-LIKE PROTEIN"/>
    <property type="match status" value="1"/>
</dbReference>
<dbReference type="InterPro" id="IPR012677">
    <property type="entry name" value="Nucleotide-bd_a/b_plait_sf"/>
</dbReference>
<dbReference type="EnsemblMetazoa" id="PHUM233550-RA">
    <property type="protein sequence ID" value="PHUM233550-PA"/>
    <property type="gene ID" value="PHUM233550"/>
</dbReference>
<sequence length="767" mass="87350">MTPAGPQLPGAQFEQAAQLQMITNPGQPPLPGQQAAIHQLHQMQQQMQQMQHLMHPAMNDAPLEFNMNKNKPPMPILNEEQNKQSNNSSNDDLQSSKREDRINDRREHRERDRRDRDRERDRRSDRRDRSDRDRDRDDLKDRRDESSKIGPSKLGIDIGTSSGQNSNSGQNPGGVIPNAVQMMGVSPMIGMMGGMMGHPMMPMMGGMIGDPAMLSMAGMSQYGMMPGMMGDGTVLPVGDISSNLSNLVPGQKGIIECKECTLIPPSPNAPPPVTRERPPGCKTVYIGGIPENCTEEIIRDVFGRCGEMQTIRLSKKNFCHIRFVFEASVDAAIFLSGYRMRIGNSTDAPNTGRLHVDYAQARDDQYDYECRQRALQREQRHRERMERERMRPVSPPPVPHYSDHEAATICEKIKSDDGFQKSVQMVVAWLERGDCSKRNANTFYSMIQSTNSHVRRLMNEKMQYEEELQNAKDVYRTRVQGIIVQFGLIEKVFNCASHKKCWDHFTKAQRKNIETWKKQTLEMKQMQFGDNLNEEADEEMDVSDNEDEFPGPRKKCRNDKEVEIGALKDENESLKCQLEAYKNEVDLVRGDLKNDLESKEKQLKVLQQTVQNLQKQLLDSKRRHAEDDVKLRGLQARIKCAGVKKQENGDKDENFMEVKEKDEDFPVKEETTDVTLSENGGSSVQIIGAYADRDARLIGLISTFLHVHPFGAGVDYIWSFLTKLDPVIRPADVEALLNRFPSVFRQELSGIGATMERRWIFIGFETL</sequence>
<dbReference type="GO" id="GO:0016491">
    <property type="term" value="F:oxidoreductase activity"/>
    <property type="evidence" value="ECO:0007669"/>
    <property type="project" value="InterPro"/>
</dbReference>
<dbReference type="InParanoid" id="E0VIU7"/>
<dbReference type="AlphaFoldDB" id="E0VIU7"/>
<protein>
    <recommendedName>
        <fullName evidence="5">RRM domain-containing protein</fullName>
    </recommendedName>
</protein>
<dbReference type="GeneID" id="8230093"/>
<dbReference type="InterPro" id="IPR035979">
    <property type="entry name" value="RBD_domain_sf"/>
</dbReference>
<dbReference type="Gene3D" id="3.30.70.330">
    <property type="match status" value="1"/>
</dbReference>